<evidence type="ECO:0000259" key="1">
    <source>
        <dbReference type="Pfam" id="PF16244"/>
    </source>
</evidence>
<feature type="domain" description="YcdB/YcdC repeated" evidence="1">
    <location>
        <begin position="4"/>
        <end position="147"/>
    </location>
</feature>
<keyword evidence="3" id="KW-1185">Reference proteome</keyword>
<accession>A0ABS2N6N1</accession>
<organism evidence="2 3">
    <name type="scientific">Rossellomorea pakistanensis</name>
    <dbReference type="NCBI Taxonomy" id="992288"/>
    <lineage>
        <taxon>Bacteria</taxon>
        <taxon>Bacillati</taxon>
        <taxon>Bacillota</taxon>
        <taxon>Bacilli</taxon>
        <taxon>Bacillales</taxon>
        <taxon>Bacillaceae</taxon>
        <taxon>Rossellomorea</taxon>
    </lineage>
</organism>
<dbReference type="EMBL" id="JAFBDZ010000001">
    <property type="protein sequence ID" value="MBM7583507.1"/>
    <property type="molecule type" value="Genomic_DNA"/>
</dbReference>
<gene>
    <name evidence="2" type="ORF">JOC86_000044</name>
</gene>
<proteinExistence type="predicted"/>
<dbReference type="InterPro" id="IPR032599">
    <property type="entry name" value="YcdB/YcdC_rep_domain"/>
</dbReference>
<evidence type="ECO:0000313" key="2">
    <source>
        <dbReference type="EMBL" id="MBM7583507.1"/>
    </source>
</evidence>
<evidence type="ECO:0000313" key="3">
    <source>
        <dbReference type="Proteomes" id="UP001646157"/>
    </source>
</evidence>
<dbReference type="Pfam" id="PF16244">
    <property type="entry name" value="DUF4901"/>
    <property type="match status" value="2"/>
</dbReference>
<comment type="caution">
    <text evidence="2">The sequence shown here is derived from an EMBL/GenBank/DDBJ whole genome shotgun (WGS) entry which is preliminary data.</text>
</comment>
<sequence length="472" mass="54929">MLLEELRTRAMQIGHVTKEYEPMIEEINKEAQVAIFAWKHKDNEELGIFVELKVDDGSLINFSKYTNSEESSLKYSEVQLSEMALEFVKGQHPDALKSFTLEEWKKTGEKKYRLSYVQTELNLPLPFSGFNIDIAVNGEITSYRYYGNAENVQMPDSIVDKETVMKEYLTELDIELLISELSSDIYVEGDNLPHLVYEPSLPFRFYPANGDKKTLEYDEEDKIEERLEKITKPKETDVSLNELIGFNENNFQKVREQDMGDVTGVVWRLKNDNEYDENGLTIEDYFKRRNDHTLKIIRNNETGNIHGIMSFLERKGEKSLTYQECKVIALQFLFCLHPTAEQFFRLVVNKSSQEANNDLYHYEFRLFYNKIPIRFGTVRISVKRTTGIIDHYMGPNILIEALSKVTANPAVSSSEAREIFCGEFDIELQWRQEYLDNKESYFTLAYAPCYPRLSGDLSFIDAQTGKKIIKKL</sequence>
<protein>
    <recommendedName>
        <fullName evidence="1">YcdB/YcdC repeated domain-containing protein</fullName>
    </recommendedName>
</protein>
<reference evidence="2 3" key="1">
    <citation type="submission" date="2021-01" db="EMBL/GenBank/DDBJ databases">
        <title>Genomic Encyclopedia of Type Strains, Phase IV (KMG-IV): sequencing the most valuable type-strain genomes for metagenomic binning, comparative biology and taxonomic classification.</title>
        <authorList>
            <person name="Goeker M."/>
        </authorList>
    </citation>
    <scope>NUCLEOTIDE SEQUENCE [LARGE SCALE GENOMIC DNA]</scope>
    <source>
        <strain evidence="2 3">DSM 24834</strain>
    </source>
</reference>
<name>A0ABS2N6N1_9BACI</name>
<dbReference type="Proteomes" id="UP001646157">
    <property type="component" value="Unassembled WGS sequence"/>
</dbReference>
<feature type="domain" description="YcdB/YcdC repeated" evidence="1">
    <location>
        <begin position="249"/>
        <end position="395"/>
    </location>
</feature>